<organism evidence="2">
    <name type="scientific">Blautia glucerasea</name>
    <dbReference type="NCBI Taxonomy" id="536633"/>
    <lineage>
        <taxon>Bacteria</taxon>
        <taxon>Bacillati</taxon>
        <taxon>Bacillota</taxon>
        <taxon>Clostridia</taxon>
        <taxon>Lachnospirales</taxon>
        <taxon>Lachnospiraceae</taxon>
        <taxon>Blautia</taxon>
    </lineage>
</organism>
<accession>A0A6N2VNQ8</accession>
<evidence type="ECO:0000256" key="1">
    <source>
        <dbReference type="SAM" id="Phobius"/>
    </source>
</evidence>
<gene>
    <name evidence="2" type="ORF">BGLFYP119_00165</name>
</gene>
<dbReference type="RefSeq" id="WP_156355399.1">
    <property type="nucleotide sequence ID" value="NZ_CACRST010000027.1"/>
</dbReference>
<protein>
    <submittedName>
        <fullName evidence="2">Uncharacterized protein</fullName>
    </submittedName>
</protein>
<feature type="transmembrane region" description="Helical" evidence="1">
    <location>
        <begin position="53"/>
        <end position="77"/>
    </location>
</feature>
<keyword evidence="1" id="KW-1133">Transmembrane helix</keyword>
<feature type="transmembrane region" description="Helical" evidence="1">
    <location>
        <begin position="203"/>
        <end position="222"/>
    </location>
</feature>
<sequence>MKLRYPAEAFALGIILFSSGMKEAFAAGILVIFTSVFAELLKNLLEKAVPAWSLRLCVLIASGSVCASAFLIGFAALGITLTNGQWIILFLTGLLCARHALLGNTEGEYGELLFESAIAWGLWILFSICREFLGSGNIFGNTVLTASFQSKALLGPAFAFMTAGLVTAAVNGILKKDCKGLNSLFPALPAMVLFHPFTVDSFAGLPGTLWVIFVPVFLFLSVKQTMKFARTGRFFRGLPVEMLAAGFIYMILSIY</sequence>
<feature type="transmembrane region" description="Helical" evidence="1">
    <location>
        <begin position="153"/>
        <end position="174"/>
    </location>
</feature>
<evidence type="ECO:0000313" key="2">
    <source>
        <dbReference type="EMBL" id="VYT31758.1"/>
    </source>
</evidence>
<feature type="transmembrane region" description="Helical" evidence="1">
    <location>
        <begin position="83"/>
        <end position="101"/>
    </location>
</feature>
<feature type="transmembrane region" description="Helical" evidence="1">
    <location>
        <begin position="234"/>
        <end position="252"/>
    </location>
</feature>
<name>A0A6N2VNQ8_9FIRM</name>
<keyword evidence="1" id="KW-0812">Transmembrane</keyword>
<dbReference type="AlphaFoldDB" id="A0A6N2VNQ8"/>
<reference evidence="2" key="1">
    <citation type="submission" date="2019-11" db="EMBL/GenBank/DDBJ databases">
        <authorList>
            <person name="Feng L."/>
        </authorList>
    </citation>
    <scope>NUCLEOTIDE SEQUENCE</scope>
    <source>
        <strain evidence="2">BgluceraseaLFYP119</strain>
    </source>
</reference>
<proteinExistence type="predicted"/>
<feature type="transmembrane region" description="Helical" evidence="1">
    <location>
        <begin position="113"/>
        <end position="133"/>
    </location>
</feature>
<dbReference type="EMBL" id="CACRST010000027">
    <property type="protein sequence ID" value="VYT31758.1"/>
    <property type="molecule type" value="Genomic_DNA"/>
</dbReference>
<keyword evidence="1" id="KW-0472">Membrane</keyword>